<organism evidence="1 4">
    <name type="scientific">Rhizobium fabae</name>
    <dbReference type="NCBI Taxonomy" id="573179"/>
    <lineage>
        <taxon>Bacteria</taxon>
        <taxon>Pseudomonadati</taxon>
        <taxon>Pseudomonadota</taxon>
        <taxon>Alphaproteobacteria</taxon>
        <taxon>Hyphomicrobiales</taxon>
        <taxon>Rhizobiaceae</taxon>
        <taxon>Rhizobium/Agrobacterium group</taxon>
        <taxon>Rhizobium</taxon>
    </lineage>
</organism>
<evidence type="ECO:0000313" key="1">
    <source>
        <dbReference type="EMBL" id="MBB3915557.1"/>
    </source>
</evidence>
<gene>
    <name evidence="2" type="ORF">EFB14_15850</name>
    <name evidence="1" type="ORF">GGQ65_002847</name>
</gene>
<accession>A0A7W6BAZ2</accession>
<dbReference type="EMBL" id="JACIDG010000006">
    <property type="protein sequence ID" value="MBB3915557.1"/>
    <property type="molecule type" value="Genomic_DNA"/>
</dbReference>
<comment type="caution">
    <text evidence="1">The sequence shown here is derived from an EMBL/GenBank/DDBJ whole genome shotgun (WGS) entry which is preliminary data.</text>
</comment>
<keyword evidence="3" id="KW-1185">Reference proteome</keyword>
<proteinExistence type="predicted"/>
<reference evidence="2 3" key="1">
    <citation type="submission" date="2018-11" db="EMBL/GenBank/DDBJ databases">
        <authorList>
            <person name="Huo Y."/>
        </authorList>
    </citation>
    <scope>NUCLEOTIDE SEQUENCE [LARGE SCALE GENOMIC DNA]</scope>
    <source>
        <strain evidence="2 3">CCBAU 33202</strain>
    </source>
</reference>
<reference evidence="1 4" key="2">
    <citation type="submission" date="2020-08" db="EMBL/GenBank/DDBJ databases">
        <title>Genomic Encyclopedia of Type Strains, Phase IV (KMG-IV): sequencing the most valuable type-strain genomes for metagenomic binning, comparative biology and taxonomic classification.</title>
        <authorList>
            <person name="Goeker M."/>
        </authorList>
    </citation>
    <scope>NUCLEOTIDE SEQUENCE [LARGE SCALE GENOMIC DNA]</scope>
    <source>
        <strain evidence="1 4">DSM 19331</strain>
    </source>
</reference>
<name>A0A7W6BAZ2_9HYPH</name>
<protein>
    <submittedName>
        <fullName evidence="1">Uncharacterized protein</fullName>
    </submittedName>
</protein>
<evidence type="ECO:0000313" key="3">
    <source>
        <dbReference type="Proteomes" id="UP000272004"/>
    </source>
</evidence>
<evidence type="ECO:0000313" key="4">
    <source>
        <dbReference type="Proteomes" id="UP000545490"/>
    </source>
</evidence>
<dbReference type="Proteomes" id="UP000545490">
    <property type="component" value="Unassembled WGS sequence"/>
</dbReference>
<dbReference type="AlphaFoldDB" id="A0A7W6BAZ2"/>
<evidence type="ECO:0000313" key="2">
    <source>
        <dbReference type="EMBL" id="RUM11861.1"/>
    </source>
</evidence>
<dbReference type="Proteomes" id="UP000272004">
    <property type="component" value="Unassembled WGS sequence"/>
</dbReference>
<dbReference type="RefSeq" id="WP_126826848.1">
    <property type="nucleotide sequence ID" value="NZ_JACIDG010000006.1"/>
</dbReference>
<dbReference type="EMBL" id="RJJU01000008">
    <property type="protein sequence ID" value="RUM11861.1"/>
    <property type="molecule type" value="Genomic_DNA"/>
</dbReference>
<sequence length="83" mass="9400">MTMGIRPVEEQMSRFMAFIDAEQLPGERDRWEALCRRVAEADAGGAALFHNFVLHDRPDLQEAESYVARSEIMAATFAKLNGR</sequence>